<feature type="signal peptide" evidence="8">
    <location>
        <begin position="1"/>
        <end position="25"/>
    </location>
</feature>
<dbReference type="eggNOG" id="COG0791">
    <property type="taxonomic scope" value="Bacteria"/>
</dbReference>
<keyword evidence="4" id="KW-0378">Hydrolase</keyword>
<sequence length="409" mass="46105">MQFKKRTSKKIIAIALATFVLSSSAFMYTANVKADEQVEEITSQQTAEDSQTTNDGAEAVTSDTDSQASNTPEESQLEVTPNENPLKAANNGSNGFIKENGKWYFYVNNVQKKGWIEYKGNKYYIINTYELPQNMWRKINGNLYYFNKDGIMIKDQKISIDGKEYQFNKNGHMVDLDSSKKLNEVSAEQQKLYDLGQQTLVEAASKKKNGVLYEAGKYYRYQDGKKVRGWYKENGKWYYFLNSFNRAENLWRKIDNNLYYFDQNGVMLTNTTTNIKGITYKFNKGGSLASSSSQIKINKVIEVAKSKIGSNYVWGAQGPNTFDCSGLMLYSFSHGAGITLPRVSKDQATVGTYVSRSELRPGDLIFWGSPVHHVALYIGNGKYIHAPQPGSTVTIANLGGYTTARRVIQ</sequence>
<evidence type="ECO:0000256" key="6">
    <source>
        <dbReference type="PROSITE-ProRule" id="PRU00591"/>
    </source>
</evidence>
<dbReference type="AlphaFoldDB" id="E0E2Q2"/>
<organism evidence="10 11">
    <name type="scientific">Peptostreptococcus stomatis DSM 17678</name>
    <dbReference type="NCBI Taxonomy" id="596315"/>
    <lineage>
        <taxon>Bacteria</taxon>
        <taxon>Bacillati</taxon>
        <taxon>Bacillota</taxon>
        <taxon>Clostridia</taxon>
        <taxon>Peptostreptococcales</taxon>
        <taxon>Peptostreptococcaceae</taxon>
        <taxon>Peptostreptococcus</taxon>
    </lineage>
</organism>
<dbReference type="Pfam" id="PF01473">
    <property type="entry name" value="Choline_bind_1"/>
    <property type="match status" value="2"/>
</dbReference>
<evidence type="ECO:0000256" key="2">
    <source>
        <dbReference type="ARBA" id="ARBA00022670"/>
    </source>
</evidence>
<dbReference type="Gene3D" id="2.10.270.10">
    <property type="entry name" value="Cholin Binding"/>
    <property type="match status" value="2"/>
</dbReference>
<feature type="region of interest" description="Disordered" evidence="7">
    <location>
        <begin position="40"/>
        <end position="93"/>
    </location>
</feature>
<feature type="chain" id="PRO_5039218648" evidence="8">
    <location>
        <begin position="26"/>
        <end position="409"/>
    </location>
</feature>
<dbReference type="InterPro" id="IPR038765">
    <property type="entry name" value="Papain-like_cys_pep_sf"/>
</dbReference>
<evidence type="ECO:0000256" key="4">
    <source>
        <dbReference type="ARBA" id="ARBA00022801"/>
    </source>
</evidence>
<dbReference type="PANTHER" id="PTHR47359">
    <property type="entry name" value="PEPTIDOGLYCAN DL-ENDOPEPTIDASE CWLO"/>
    <property type="match status" value="1"/>
</dbReference>
<dbReference type="MEROPS" id="C40.007"/>
<dbReference type="SUPFAM" id="SSF54001">
    <property type="entry name" value="Cysteine proteinases"/>
    <property type="match status" value="1"/>
</dbReference>
<dbReference type="Proteomes" id="UP000003244">
    <property type="component" value="Unassembled WGS sequence"/>
</dbReference>
<dbReference type="Gene3D" id="3.90.1720.10">
    <property type="entry name" value="endopeptidase domain like (from Nostoc punctiforme)"/>
    <property type="match status" value="1"/>
</dbReference>
<dbReference type="SUPFAM" id="SSF69360">
    <property type="entry name" value="Cell wall binding repeat"/>
    <property type="match status" value="1"/>
</dbReference>
<protein>
    <submittedName>
        <fullName evidence="10">NlpC/P60 family protein</fullName>
    </submittedName>
</protein>
<keyword evidence="11" id="KW-1185">Reference proteome</keyword>
<accession>E0E2Q2</accession>
<dbReference type="InterPro" id="IPR051794">
    <property type="entry name" value="PG_Endopeptidase_C40"/>
</dbReference>
<evidence type="ECO:0000256" key="1">
    <source>
        <dbReference type="ARBA" id="ARBA00007074"/>
    </source>
</evidence>
<dbReference type="Pfam" id="PF00877">
    <property type="entry name" value="NLPC_P60"/>
    <property type="match status" value="1"/>
</dbReference>
<dbReference type="InterPro" id="IPR000064">
    <property type="entry name" value="NLP_P60_dom"/>
</dbReference>
<dbReference type="PROSITE" id="PS51170">
    <property type="entry name" value="CW"/>
    <property type="match status" value="2"/>
</dbReference>
<keyword evidence="8" id="KW-0732">Signal</keyword>
<evidence type="ECO:0000313" key="11">
    <source>
        <dbReference type="Proteomes" id="UP000003244"/>
    </source>
</evidence>
<evidence type="ECO:0000313" key="10">
    <source>
        <dbReference type="EMBL" id="EFM64833.1"/>
    </source>
</evidence>
<evidence type="ECO:0000256" key="7">
    <source>
        <dbReference type="SAM" id="MobiDB-lite"/>
    </source>
</evidence>
<dbReference type="eggNOG" id="COG5263">
    <property type="taxonomic scope" value="Bacteria"/>
</dbReference>
<feature type="repeat" description="Cell wall-binding" evidence="6">
    <location>
        <begin position="133"/>
        <end position="152"/>
    </location>
</feature>
<keyword evidence="5" id="KW-0788">Thiol protease</keyword>
<keyword evidence="3" id="KW-0677">Repeat</keyword>
<dbReference type="STRING" id="596315.HMPREF0634_0342"/>
<evidence type="ECO:0000259" key="9">
    <source>
        <dbReference type="PROSITE" id="PS51935"/>
    </source>
</evidence>
<evidence type="ECO:0000256" key="8">
    <source>
        <dbReference type="SAM" id="SignalP"/>
    </source>
</evidence>
<dbReference type="Pfam" id="PF19127">
    <property type="entry name" value="Choline_bind_3"/>
    <property type="match status" value="2"/>
</dbReference>
<gene>
    <name evidence="10" type="ORF">HMPREF0634_0342</name>
</gene>
<proteinExistence type="inferred from homology"/>
<keyword evidence="2" id="KW-0645">Protease</keyword>
<comment type="caution">
    <text evidence="10">The sequence shown here is derived from an EMBL/GenBank/DDBJ whole genome shotgun (WGS) entry which is preliminary data.</text>
</comment>
<dbReference type="GeneID" id="84800515"/>
<dbReference type="OrthoDB" id="9808890at2"/>
<dbReference type="RefSeq" id="WP_007789226.1">
    <property type="nucleotide sequence ID" value="NZ_ADGQ01000044.1"/>
</dbReference>
<dbReference type="InterPro" id="IPR018337">
    <property type="entry name" value="Cell_wall/Cho-bd_repeat"/>
</dbReference>
<name>E0E2Q2_9FIRM</name>
<comment type="similarity">
    <text evidence="1">Belongs to the peptidase C40 family.</text>
</comment>
<feature type="compositionally biased region" description="Polar residues" evidence="7">
    <location>
        <begin position="40"/>
        <end position="83"/>
    </location>
</feature>
<evidence type="ECO:0000256" key="3">
    <source>
        <dbReference type="ARBA" id="ARBA00022737"/>
    </source>
</evidence>
<dbReference type="EMBL" id="ADGQ01000044">
    <property type="protein sequence ID" value="EFM64833.1"/>
    <property type="molecule type" value="Genomic_DNA"/>
</dbReference>
<evidence type="ECO:0000256" key="5">
    <source>
        <dbReference type="ARBA" id="ARBA00022807"/>
    </source>
</evidence>
<dbReference type="GO" id="GO:0008234">
    <property type="term" value="F:cysteine-type peptidase activity"/>
    <property type="evidence" value="ECO:0007669"/>
    <property type="project" value="UniProtKB-KW"/>
</dbReference>
<feature type="repeat" description="Cell wall-binding" evidence="6">
    <location>
        <begin position="248"/>
        <end position="267"/>
    </location>
</feature>
<dbReference type="GO" id="GO:0006508">
    <property type="term" value="P:proteolysis"/>
    <property type="evidence" value="ECO:0007669"/>
    <property type="project" value="UniProtKB-KW"/>
</dbReference>
<reference evidence="10 11" key="1">
    <citation type="submission" date="2010-08" db="EMBL/GenBank/DDBJ databases">
        <authorList>
            <person name="Harkins D.M."/>
            <person name="Madupu R."/>
            <person name="Durkin A.S."/>
            <person name="Torralba M."/>
            <person name="Methe B."/>
            <person name="Sutton G.G."/>
            <person name="Nelson K.E."/>
        </authorList>
    </citation>
    <scope>NUCLEOTIDE SEQUENCE [LARGE SCALE GENOMIC DNA]</scope>
    <source>
        <strain evidence="10 11">DSM 17678</strain>
    </source>
</reference>
<dbReference type="PANTHER" id="PTHR47359:SF3">
    <property type="entry name" value="NLP_P60 DOMAIN-CONTAINING PROTEIN-RELATED"/>
    <property type="match status" value="1"/>
</dbReference>
<dbReference type="PROSITE" id="PS51935">
    <property type="entry name" value="NLPC_P60"/>
    <property type="match status" value="1"/>
</dbReference>
<feature type="domain" description="NlpC/P60" evidence="9">
    <location>
        <begin position="294"/>
        <end position="409"/>
    </location>
</feature>